<proteinExistence type="predicted"/>
<dbReference type="EMBL" id="FQVL01000008">
    <property type="protein sequence ID" value="SHF14230.1"/>
    <property type="molecule type" value="Genomic_DNA"/>
</dbReference>
<evidence type="ECO:0000256" key="1">
    <source>
        <dbReference type="SAM" id="Phobius"/>
    </source>
</evidence>
<feature type="transmembrane region" description="Helical" evidence="1">
    <location>
        <begin position="12"/>
        <end position="36"/>
    </location>
</feature>
<dbReference type="STRING" id="112248.SAMN05444392_10897"/>
<dbReference type="Proteomes" id="UP000184476">
    <property type="component" value="Unassembled WGS sequence"/>
</dbReference>
<feature type="transmembrane region" description="Helical" evidence="1">
    <location>
        <begin position="83"/>
        <end position="100"/>
    </location>
</feature>
<gene>
    <name evidence="2" type="ORF">SAMN05444392_10897</name>
</gene>
<accession>A0A1M4Z883</accession>
<feature type="transmembrane region" description="Helical" evidence="1">
    <location>
        <begin position="51"/>
        <end position="71"/>
    </location>
</feature>
<reference evidence="2 3" key="1">
    <citation type="submission" date="2016-11" db="EMBL/GenBank/DDBJ databases">
        <authorList>
            <person name="Jaros S."/>
            <person name="Januszkiewicz K."/>
            <person name="Wedrychowicz H."/>
        </authorList>
    </citation>
    <scope>NUCLEOTIDE SEQUENCE [LARGE SCALE GENOMIC DNA]</scope>
    <source>
        <strain evidence="2 3">DSM 44666</strain>
    </source>
</reference>
<keyword evidence="1" id="KW-0472">Membrane</keyword>
<keyword evidence="1" id="KW-1133">Transmembrane helix</keyword>
<name>A0A1M4Z883_9BACL</name>
<sequence length="148" mass="17018">MKSYIHLMKVMGVIILTFIISTLFILSNAFFIYLISKIPIFDLTVANFKSLFPFSLIMIPVLFSGVFLQHITKILFDIFHLKIRWVKAFTLPVYGILTYFCTHQIDEILSTVSISTNTELFITIVYVISLPNLVTALKNNEENKQNSC</sequence>
<evidence type="ECO:0000313" key="2">
    <source>
        <dbReference type="EMBL" id="SHF14230.1"/>
    </source>
</evidence>
<feature type="transmembrane region" description="Helical" evidence="1">
    <location>
        <begin position="120"/>
        <end position="137"/>
    </location>
</feature>
<evidence type="ECO:0000313" key="3">
    <source>
        <dbReference type="Proteomes" id="UP000184476"/>
    </source>
</evidence>
<keyword evidence="3" id="KW-1185">Reference proteome</keyword>
<dbReference type="AlphaFoldDB" id="A0A1M4Z883"/>
<organism evidence="2 3">
    <name type="scientific">Seinonella peptonophila</name>
    <dbReference type="NCBI Taxonomy" id="112248"/>
    <lineage>
        <taxon>Bacteria</taxon>
        <taxon>Bacillati</taxon>
        <taxon>Bacillota</taxon>
        <taxon>Bacilli</taxon>
        <taxon>Bacillales</taxon>
        <taxon>Thermoactinomycetaceae</taxon>
        <taxon>Seinonella</taxon>
    </lineage>
</organism>
<protein>
    <submittedName>
        <fullName evidence="2">Uncharacterized protein</fullName>
    </submittedName>
</protein>
<keyword evidence="1" id="KW-0812">Transmembrane</keyword>